<dbReference type="InterPro" id="IPR036291">
    <property type="entry name" value="NAD(P)-bd_dom_sf"/>
</dbReference>
<evidence type="ECO:0000256" key="1">
    <source>
        <dbReference type="ARBA" id="ARBA00006484"/>
    </source>
</evidence>
<dbReference type="GeneID" id="42694748"/>
<keyword evidence="2" id="KW-0560">Oxidoreductase</keyword>
<dbReference type="SUPFAM" id="SSF51735">
    <property type="entry name" value="NAD(P)-binding Rossmann-fold domains"/>
    <property type="match status" value="1"/>
</dbReference>
<evidence type="ECO:0000256" key="3">
    <source>
        <dbReference type="RuleBase" id="RU000363"/>
    </source>
</evidence>
<name>A0A516GI56_9LACT</name>
<dbReference type="CDD" id="cd05233">
    <property type="entry name" value="SDR_c"/>
    <property type="match status" value="1"/>
</dbReference>
<dbReference type="GO" id="GO:0008206">
    <property type="term" value="P:bile acid metabolic process"/>
    <property type="evidence" value="ECO:0007669"/>
    <property type="project" value="UniProtKB-ARBA"/>
</dbReference>
<dbReference type="Pfam" id="PF00106">
    <property type="entry name" value="adh_short"/>
    <property type="match status" value="1"/>
</dbReference>
<dbReference type="GO" id="GO:0016616">
    <property type="term" value="F:oxidoreductase activity, acting on the CH-OH group of donors, NAD or NADP as acceptor"/>
    <property type="evidence" value="ECO:0007669"/>
    <property type="project" value="TreeGrafter"/>
</dbReference>
<dbReference type="EMBL" id="CP041626">
    <property type="protein sequence ID" value="QDO91204.1"/>
    <property type="molecule type" value="Genomic_DNA"/>
</dbReference>
<reference evidence="4 5" key="1">
    <citation type="submission" date="2019-07" db="EMBL/GenBank/DDBJ databases">
        <title>Genome assembly of a nasal isolate of Dolosigranulum pigrum from a chronic sinusitis patient.</title>
        <authorList>
            <person name="Baig S."/>
            <person name="Overballe-Petersen S."/>
            <person name="Kaspar U."/>
            <person name="Rendboe A."/>
            <person name="de Man T."/>
            <person name="Liu C."/>
            <person name="Price L.B."/>
            <person name="Stegger M."/>
            <person name="Becker K."/>
            <person name="Skytt Andersen P."/>
        </authorList>
    </citation>
    <scope>NUCLEOTIDE SEQUENCE [LARGE SCALE GENOMIC DNA]</scope>
    <source>
        <strain evidence="4 5">83VPs-KB5</strain>
    </source>
</reference>
<dbReference type="FunFam" id="3.40.50.720:FF:000084">
    <property type="entry name" value="Short-chain dehydrogenase reductase"/>
    <property type="match status" value="1"/>
</dbReference>
<sequence>MDNFLELDEKVIIVTGGSSGIGNAIVKVLNKNKAKVVVADIDTEDKIEEGILYVKTDVTNLDSINILIEKVEKKYGRIDVLINNAGINKPNLLVDFYSDKEQFEIDNQSFELMFNINVKGYVFMAQAVVKSMLRHNIEGRIINITSEAGVEGSVGQSIYSATKGATNGLTRSWGKELGDKGIKVVGIAPGINEETGLTTPEYNEALAYTRNIPVESIGIGYEKSIPLRRKGKLEEIGYLAAFLSSNKSEYITGTTINITGGKSRG</sequence>
<gene>
    <name evidence="4" type="ORF">FNV33_03720</name>
</gene>
<protein>
    <submittedName>
        <fullName evidence="4">SDR family NAD(P)-dependent oxidoreductase</fullName>
    </submittedName>
</protein>
<dbReference type="RefSeq" id="WP_004636545.1">
    <property type="nucleotide sequence ID" value="NZ_CAJHJL010000001.1"/>
</dbReference>
<evidence type="ECO:0000313" key="5">
    <source>
        <dbReference type="Proteomes" id="UP000315953"/>
    </source>
</evidence>
<dbReference type="PANTHER" id="PTHR42760:SF133">
    <property type="entry name" value="3-OXOACYL-[ACYL-CARRIER-PROTEIN] REDUCTASE"/>
    <property type="match status" value="1"/>
</dbReference>
<dbReference type="Proteomes" id="UP000315953">
    <property type="component" value="Chromosome"/>
</dbReference>
<dbReference type="GO" id="GO:0048038">
    <property type="term" value="F:quinone binding"/>
    <property type="evidence" value="ECO:0007669"/>
    <property type="project" value="TreeGrafter"/>
</dbReference>
<accession>A0A516GI56</accession>
<dbReference type="NCBIfam" id="NF004817">
    <property type="entry name" value="PRK06171.1"/>
    <property type="match status" value="1"/>
</dbReference>
<dbReference type="PRINTS" id="PR00081">
    <property type="entry name" value="GDHRDH"/>
</dbReference>
<organism evidence="4 5">
    <name type="scientific">Dolosigranulum pigrum</name>
    <dbReference type="NCBI Taxonomy" id="29394"/>
    <lineage>
        <taxon>Bacteria</taxon>
        <taxon>Bacillati</taxon>
        <taxon>Bacillota</taxon>
        <taxon>Bacilli</taxon>
        <taxon>Lactobacillales</taxon>
        <taxon>Carnobacteriaceae</taxon>
        <taxon>Dolosigranulum</taxon>
    </lineage>
</organism>
<dbReference type="PROSITE" id="PS00061">
    <property type="entry name" value="ADH_SHORT"/>
    <property type="match status" value="1"/>
</dbReference>
<proteinExistence type="inferred from homology"/>
<dbReference type="AlphaFoldDB" id="A0A516GI56"/>
<evidence type="ECO:0000313" key="4">
    <source>
        <dbReference type="EMBL" id="QDO91204.1"/>
    </source>
</evidence>
<dbReference type="InterPro" id="IPR002347">
    <property type="entry name" value="SDR_fam"/>
</dbReference>
<comment type="similarity">
    <text evidence="1 3">Belongs to the short-chain dehydrogenases/reductases (SDR) family.</text>
</comment>
<dbReference type="KEGG" id="dpm:FNV33_03720"/>
<dbReference type="PRINTS" id="PR00080">
    <property type="entry name" value="SDRFAMILY"/>
</dbReference>
<dbReference type="GO" id="GO:0006633">
    <property type="term" value="P:fatty acid biosynthetic process"/>
    <property type="evidence" value="ECO:0007669"/>
    <property type="project" value="TreeGrafter"/>
</dbReference>
<evidence type="ECO:0000256" key="2">
    <source>
        <dbReference type="ARBA" id="ARBA00023002"/>
    </source>
</evidence>
<dbReference type="InterPro" id="IPR020904">
    <property type="entry name" value="Sc_DH/Rdtase_CS"/>
</dbReference>
<dbReference type="Gene3D" id="3.40.50.720">
    <property type="entry name" value="NAD(P)-binding Rossmann-like Domain"/>
    <property type="match status" value="1"/>
</dbReference>
<dbReference type="PANTHER" id="PTHR42760">
    <property type="entry name" value="SHORT-CHAIN DEHYDROGENASES/REDUCTASES FAMILY MEMBER"/>
    <property type="match status" value="1"/>
</dbReference>